<sequence>MVNVFDQIKNNPMTVLGAKYTAGDIRNVWKQISIQIIHSLKDGKGVVIKGLGTFTLSNWSLETGNNNRTLDVWRPVFLISRALMEDFDLHQPKQYANDAIPLAPISYHQIADVCRLSKEAVTGCIQETTQCLRKVISDRNNVNFPLHPLGSLAVFDTKVVFTFHEPWQPRCQETPTYCAKFPPAITAYEKKSQVPCPGHAGPKF</sequence>
<reference evidence="3" key="1">
    <citation type="journal article" date="2021" name="Mol. Ecol. Resour.">
        <title>Apolygus lucorum genome provides insights into omnivorousness and mesophyll feeding.</title>
        <authorList>
            <person name="Liu Y."/>
            <person name="Liu H."/>
            <person name="Wang H."/>
            <person name="Huang T."/>
            <person name="Liu B."/>
            <person name="Yang B."/>
            <person name="Yin L."/>
            <person name="Li B."/>
            <person name="Zhang Y."/>
            <person name="Zhang S."/>
            <person name="Jiang F."/>
            <person name="Zhang X."/>
            <person name="Ren Y."/>
            <person name="Wang B."/>
            <person name="Wang S."/>
            <person name="Lu Y."/>
            <person name="Wu K."/>
            <person name="Fan W."/>
            <person name="Wang G."/>
        </authorList>
    </citation>
    <scope>NUCLEOTIDE SEQUENCE</scope>
    <source>
        <strain evidence="3">12Hb</strain>
    </source>
</reference>
<name>A0A6A4J6V6_APOLU</name>
<dbReference type="InterPro" id="IPR040673">
    <property type="entry name" value="CCDC81_HU_dom_2"/>
</dbReference>
<evidence type="ECO:0008006" key="5">
    <source>
        <dbReference type="Google" id="ProtNLM"/>
    </source>
</evidence>
<keyword evidence="4" id="KW-1185">Reference proteome</keyword>
<evidence type="ECO:0000313" key="4">
    <source>
        <dbReference type="Proteomes" id="UP000466442"/>
    </source>
</evidence>
<feature type="domain" description="CCDC81 HU" evidence="1">
    <location>
        <begin position="19"/>
        <end position="90"/>
    </location>
</feature>
<proteinExistence type="predicted"/>
<evidence type="ECO:0000259" key="2">
    <source>
        <dbReference type="Pfam" id="PF18289"/>
    </source>
</evidence>
<dbReference type="Pfam" id="PF14908">
    <property type="entry name" value="HU-CCDC81_euk_1"/>
    <property type="match status" value="1"/>
</dbReference>
<dbReference type="Proteomes" id="UP000466442">
    <property type="component" value="Linkage Group LG9"/>
</dbReference>
<organism evidence="3 4">
    <name type="scientific">Apolygus lucorum</name>
    <name type="common">Small green plant bug</name>
    <name type="synonym">Lygocoris lucorum</name>
    <dbReference type="NCBI Taxonomy" id="248454"/>
    <lineage>
        <taxon>Eukaryota</taxon>
        <taxon>Metazoa</taxon>
        <taxon>Ecdysozoa</taxon>
        <taxon>Arthropoda</taxon>
        <taxon>Hexapoda</taxon>
        <taxon>Insecta</taxon>
        <taxon>Pterygota</taxon>
        <taxon>Neoptera</taxon>
        <taxon>Paraneoptera</taxon>
        <taxon>Hemiptera</taxon>
        <taxon>Heteroptera</taxon>
        <taxon>Panheteroptera</taxon>
        <taxon>Cimicomorpha</taxon>
        <taxon>Miridae</taxon>
        <taxon>Mirini</taxon>
        <taxon>Apolygus</taxon>
    </lineage>
</organism>
<dbReference type="OrthoDB" id="125906at2759"/>
<dbReference type="InterPro" id="IPR010992">
    <property type="entry name" value="IHF-like_DNA-bd_dom_sf"/>
</dbReference>
<gene>
    <name evidence="3" type="ORF">GE061_019432</name>
</gene>
<dbReference type="PANTHER" id="PTHR14362">
    <property type="entry name" value="COILED-COIL DOMAIN-CONTAINING PROTEIN 81"/>
    <property type="match status" value="1"/>
</dbReference>
<dbReference type="InterPro" id="IPR026295">
    <property type="entry name" value="CCD81"/>
</dbReference>
<dbReference type="InterPro" id="IPR028034">
    <property type="entry name" value="HU-CCDC81"/>
</dbReference>
<feature type="domain" description="CCDC81 HU" evidence="2">
    <location>
        <begin position="101"/>
        <end position="165"/>
    </location>
</feature>
<protein>
    <recommendedName>
        <fullName evidence="5">CCDC81 HU domain-containing protein</fullName>
    </recommendedName>
</protein>
<dbReference type="GO" id="GO:0005815">
    <property type="term" value="C:microtubule organizing center"/>
    <property type="evidence" value="ECO:0007669"/>
    <property type="project" value="TreeGrafter"/>
</dbReference>
<dbReference type="SUPFAM" id="SSF47729">
    <property type="entry name" value="IHF-like DNA-binding proteins"/>
    <property type="match status" value="1"/>
</dbReference>
<dbReference type="EMBL" id="WIXP02000009">
    <property type="protein sequence ID" value="KAF6205263.1"/>
    <property type="molecule type" value="Genomic_DNA"/>
</dbReference>
<evidence type="ECO:0000259" key="1">
    <source>
        <dbReference type="Pfam" id="PF14908"/>
    </source>
</evidence>
<dbReference type="Pfam" id="PF18289">
    <property type="entry name" value="HU-CCDC81_euk_2"/>
    <property type="match status" value="1"/>
</dbReference>
<dbReference type="PANTHER" id="PTHR14362:SF2">
    <property type="entry name" value="COILED-COIL DOMAIN-CONTAINING PROTEIN 81"/>
    <property type="match status" value="1"/>
</dbReference>
<comment type="caution">
    <text evidence="3">The sequence shown here is derived from an EMBL/GenBank/DDBJ whole genome shotgun (WGS) entry which is preliminary data.</text>
</comment>
<dbReference type="GO" id="GO:0003677">
    <property type="term" value="F:DNA binding"/>
    <property type="evidence" value="ECO:0007669"/>
    <property type="project" value="InterPro"/>
</dbReference>
<accession>A0A6A4J6V6</accession>
<dbReference type="AlphaFoldDB" id="A0A6A4J6V6"/>
<evidence type="ECO:0000313" key="3">
    <source>
        <dbReference type="EMBL" id="KAF6205263.1"/>
    </source>
</evidence>